<evidence type="ECO:0000313" key="1">
    <source>
        <dbReference type="EMBL" id="TEA41623.1"/>
    </source>
</evidence>
<dbReference type="AlphaFoldDB" id="A0A484H129"/>
<reference evidence="1 2" key="1">
    <citation type="journal article" date="2018" name="Genomics">
        <title>Molecular footprints of inshore aquatic adaptation in Indo-Pacific humpback dolphin (Sousa chinensis).</title>
        <authorList>
            <person name="Ming Y."/>
            <person name="Jian J."/>
            <person name="Yu F."/>
            <person name="Yu X."/>
            <person name="Wang J."/>
            <person name="Liu W."/>
        </authorList>
    </citation>
    <scope>NUCLEOTIDE SEQUENCE [LARGE SCALE GENOMIC DNA]</scope>
    <source>
        <strain evidence="1">MY-2018</strain>
        <tissue evidence="1">Skin</tissue>
    </source>
</reference>
<protein>
    <submittedName>
        <fullName evidence="1">Uncharacterized protein</fullName>
    </submittedName>
</protein>
<dbReference type="EMBL" id="QWLN02001086">
    <property type="protein sequence ID" value="TEA41623.1"/>
    <property type="molecule type" value="Genomic_DNA"/>
</dbReference>
<name>A0A484H129_SOUCH</name>
<keyword evidence="2" id="KW-1185">Reference proteome</keyword>
<organism evidence="1 2">
    <name type="scientific">Sousa chinensis</name>
    <name type="common">Indo-pacific humpbacked dolphin</name>
    <name type="synonym">Steno chinensis</name>
    <dbReference type="NCBI Taxonomy" id="103600"/>
    <lineage>
        <taxon>Eukaryota</taxon>
        <taxon>Metazoa</taxon>
        <taxon>Chordata</taxon>
        <taxon>Craniata</taxon>
        <taxon>Vertebrata</taxon>
        <taxon>Euteleostomi</taxon>
        <taxon>Mammalia</taxon>
        <taxon>Eutheria</taxon>
        <taxon>Laurasiatheria</taxon>
        <taxon>Artiodactyla</taxon>
        <taxon>Whippomorpha</taxon>
        <taxon>Cetacea</taxon>
        <taxon>Odontoceti</taxon>
        <taxon>Delphinidae</taxon>
        <taxon>Sousa</taxon>
    </lineage>
</organism>
<feature type="non-terminal residue" evidence="1">
    <location>
        <position position="1"/>
    </location>
</feature>
<dbReference type="Proteomes" id="UP000295264">
    <property type="component" value="Unassembled WGS sequence"/>
</dbReference>
<proteinExistence type="predicted"/>
<sequence length="67" mass="7414">TRASHGLELRALLPRTNEVQFCPPYNEISGGTQRAISVYIRAGKGTMQKEMMLSGSVSRMMAAQEKK</sequence>
<accession>A0A484H129</accession>
<comment type="caution">
    <text evidence="1">The sequence shown here is derived from an EMBL/GenBank/DDBJ whole genome shotgun (WGS) entry which is preliminary data.</text>
</comment>
<evidence type="ECO:0000313" key="2">
    <source>
        <dbReference type="Proteomes" id="UP000295264"/>
    </source>
</evidence>
<gene>
    <name evidence="1" type="ORF">DBR06_SOUSAS1510005</name>
</gene>